<evidence type="ECO:0000313" key="2">
    <source>
        <dbReference type="EMBL" id="AQG78150.1"/>
    </source>
</evidence>
<evidence type="ECO:0000256" key="1">
    <source>
        <dbReference type="SAM" id="SignalP"/>
    </source>
</evidence>
<evidence type="ECO:0000313" key="3">
    <source>
        <dbReference type="Proteomes" id="UP000187941"/>
    </source>
</evidence>
<dbReference type="AlphaFoldDB" id="A0A1P9WS29"/>
<gene>
    <name evidence="2" type="ORF">AWR27_01560</name>
</gene>
<name>A0A1P9WS29_9BACT</name>
<accession>A0A1P9WS29</accession>
<feature type="chain" id="PRO_5012185111" description="Tetratricopeptide repeat protein" evidence="1">
    <location>
        <begin position="23"/>
        <end position="208"/>
    </location>
</feature>
<dbReference type="Proteomes" id="UP000187941">
    <property type="component" value="Chromosome"/>
</dbReference>
<keyword evidence="3" id="KW-1185">Reference proteome</keyword>
<dbReference type="EMBL" id="CP014263">
    <property type="protein sequence ID" value="AQG78150.1"/>
    <property type="molecule type" value="Genomic_DNA"/>
</dbReference>
<dbReference type="STRING" id="1178516.AWR27_01560"/>
<dbReference type="OrthoDB" id="1150971at2"/>
<proteinExistence type="predicted"/>
<protein>
    <recommendedName>
        <fullName evidence="4">Tetratricopeptide repeat protein</fullName>
    </recommendedName>
</protein>
<dbReference type="KEGG" id="smon:AWR27_01560"/>
<keyword evidence="1" id="KW-0732">Signal</keyword>
<reference evidence="2 3" key="1">
    <citation type="submission" date="2016-01" db="EMBL/GenBank/DDBJ databases">
        <authorList>
            <person name="Oliw E.H."/>
        </authorList>
    </citation>
    <scope>NUCLEOTIDE SEQUENCE [LARGE SCALE GENOMIC DNA]</scope>
    <source>
        <strain evidence="2 3">DY10</strain>
    </source>
</reference>
<organism evidence="2 3">
    <name type="scientific">Spirosoma montaniterrae</name>
    <dbReference type="NCBI Taxonomy" id="1178516"/>
    <lineage>
        <taxon>Bacteria</taxon>
        <taxon>Pseudomonadati</taxon>
        <taxon>Bacteroidota</taxon>
        <taxon>Cytophagia</taxon>
        <taxon>Cytophagales</taxon>
        <taxon>Cytophagaceae</taxon>
        <taxon>Spirosoma</taxon>
    </lineage>
</organism>
<sequence length="208" mass="23218">MKTRIISLFVLCIAGTSLATWANPALRPTLAQMNAARTADQWQNVASQLSRLSDQSPNEWLPAYWATYAYITASFRAGDNADDLLDRAEPYYERVIRLQPQNDEVLVLQSYMAQARLAAKPMFRWMKYGPLSEKALQAARQKNPANPRIPLLEGLALYHKPATFGGGPASACPLLQQSVQKFATFKPTSDLHPNWGRDQIAPLLAKCK</sequence>
<dbReference type="RefSeq" id="WP_077129572.1">
    <property type="nucleotide sequence ID" value="NZ_CP014263.1"/>
</dbReference>
<evidence type="ECO:0008006" key="4">
    <source>
        <dbReference type="Google" id="ProtNLM"/>
    </source>
</evidence>
<feature type="signal peptide" evidence="1">
    <location>
        <begin position="1"/>
        <end position="22"/>
    </location>
</feature>